<dbReference type="Proteomes" id="UP001283361">
    <property type="component" value="Unassembled WGS sequence"/>
</dbReference>
<accession>A0AAE1AB81</accession>
<sequence length="110" mass="12798">MESKNSSGRNMSHLWKTLLRKWRESKESSRANSEVFTATNFFMRLAAKKKKKQSGLTQPTSRRVRISLGHHYSLQRNPIFWVLYQESDCPLDEVDTFPPITPSFASGLRH</sequence>
<protein>
    <submittedName>
        <fullName evidence="1">Uncharacterized protein</fullName>
    </submittedName>
</protein>
<evidence type="ECO:0000313" key="1">
    <source>
        <dbReference type="EMBL" id="KAK3784041.1"/>
    </source>
</evidence>
<evidence type="ECO:0000313" key="2">
    <source>
        <dbReference type="Proteomes" id="UP001283361"/>
    </source>
</evidence>
<organism evidence="1 2">
    <name type="scientific">Elysia crispata</name>
    <name type="common">lettuce slug</name>
    <dbReference type="NCBI Taxonomy" id="231223"/>
    <lineage>
        <taxon>Eukaryota</taxon>
        <taxon>Metazoa</taxon>
        <taxon>Spiralia</taxon>
        <taxon>Lophotrochozoa</taxon>
        <taxon>Mollusca</taxon>
        <taxon>Gastropoda</taxon>
        <taxon>Heterobranchia</taxon>
        <taxon>Euthyneura</taxon>
        <taxon>Panpulmonata</taxon>
        <taxon>Sacoglossa</taxon>
        <taxon>Placobranchoidea</taxon>
        <taxon>Plakobranchidae</taxon>
        <taxon>Elysia</taxon>
    </lineage>
</organism>
<dbReference type="AlphaFoldDB" id="A0AAE1AB81"/>
<keyword evidence="2" id="KW-1185">Reference proteome</keyword>
<comment type="caution">
    <text evidence="1">The sequence shown here is derived from an EMBL/GenBank/DDBJ whole genome shotgun (WGS) entry which is preliminary data.</text>
</comment>
<dbReference type="EMBL" id="JAWDGP010002313">
    <property type="protein sequence ID" value="KAK3784041.1"/>
    <property type="molecule type" value="Genomic_DNA"/>
</dbReference>
<proteinExistence type="predicted"/>
<gene>
    <name evidence="1" type="ORF">RRG08_025235</name>
</gene>
<reference evidence="1" key="1">
    <citation type="journal article" date="2023" name="G3 (Bethesda)">
        <title>A reference genome for the long-term kleptoplast-retaining sea slug Elysia crispata morphotype clarki.</title>
        <authorList>
            <person name="Eastman K.E."/>
            <person name="Pendleton A.L."/>
            <person name="Shaikh M.A."/>
            <person name="Suttiyut T."/>
            <person name="Ogas R."/>
            <person name="Tomko P."/>
            <person name="Gavelis G."/>
            <person name="Widhalm J.R."/>
            <person name="Wisecaver J.H."/>
        </authorList>
    </citation>
    <scope>NUCLEOTIDE SEQUENCE</scope>
    <source>
        <strain evidence="1">ECLA1</strain>
    </source>
</reference>
<name>A0AAE1AB81_9GAST</name>